<proteinExistence type="predicted"/>
<dbReference type="AlphaFoldDB" id="A0AAV7L278"/>
<evidence type="ECO:0000256" key="1">
    <source>
        <dbReference type="SAM" id="MobiDB-lite"/>
    </source>
</evidence>
<name>A0AAV7L278_PLEWA</name>
<feature type="compositionally biased region" description="Basic and acidic residues" evidence="1">
    <location>
        <begin position="1"/>
        <end position="18"/>
    </location>
</feature>
<dbReference type="EMBL" id="JANPWB010000016">
    <property type="protein sequence ID" value="KAJ1084749.1"/>
    <property type="molecule type" value="Genomic_DNA"/>
</dbReference>
<dbReference type="Proteomes" id="UP001066276">
    <property type="component" value="Chromosome 12"/>
</dbReference>
<organism evidence="2 3">
    <name type="scientific">Pleurodeles waltl</name>
    <name type="common">Iberian ribbed newt</name>
    <dbReference type="NCBI Taxonomy" id="8319"/>
    <lineage>
        <taxon>Eukaryota</taxon>
        <taxon>Metazoa</taxon>
        <taxon>Chordata</taxon>
        <taxon>Craniata</taxon>
        <taxon>Vertebrata</taxon>
        <taxon>Euteleostomi</taxon>
        <taxon>Amphibia</taxon>
        <taxon>Batrachia</taxon>
        <taxon>Caudata</taxon>
        <taxon>Salamandroidea</taxon>
        <taxon>Salamandridae</taxon>
        <taxon>Pleurodelinae</taxon>
        <taxon>Pleurodeles</taxon>
    </lineage>
</organism>
<gene>
    <name evidence="2" type="ORF">NDU88_004895</name>
</gene>
<feature type="region of interest" description="Disordered" evidence="1">
    <location>
        <begin position="1"/>
        <end position="144"/>
    </location>
</feature>
<accession>A0AAV7L278</accession>
<sequence length="144" mass="16017">MPCPPARDRNRRFGEHSARKSRWRVRPLGERSDTTRPRCEGRRDPLNPPQVHKAAARARSAHWPLRRISGSASPREVDAQGCRGGGGPQGARSSPEPWGTRRCQGRGPWSDDPRGLAPLLGPPLFAPRVGRPEERNAPRLLSFI</sequence>
<reference evidence="2" key="1">
    <citation type="journal article" date="2022" name="bioRxiv">
        <title>Sequencing and chromosome-scale assembly of the giantPleurodeles waltlgenome.</title>
        <authorList>
            <person name="Brown T."/>
            <person name="Elewa A."/>
            <person name="Iarovenko S."/>
            <person name="Subramanian E."/>
            <person name="Araus A.J."/>
            <person name="Petzold A."/>
            <person name="Susuki M."/>
            <person name="Suzuki K.-i.T."/>
            <person name="Hayashi T."/>
            <person name="Toyoda A."/>
            <person name="Oliveira C."/>
            <person name="Osipova E."/>
            <person name="Leigh N.D."/>
            <person name="Simon A."/>
            <person name="Yun M.H."/>
        </authorList>
    </citation>
    <scope>NUCLEOTIDE SEQUENCE</scope>
    <source>
        <strain evidence="2">20211129_DDA</strain>
        <tissue evidence="2">Liver</tissue>
    </source>
</reference>
<protein>
    <submittedName>
        <fullName evidence="2">Uncharacterized protein</fullName>
    </submittedName>
</protein>
<comment type="caution">
    <text evidence="2">The sequence shown here is derived from an EMBL/GenBank/DDBJ whole genome shotgun (WGS) entry which is preliminary data.</text>
</comment>
<feature type="compositionally biased region" description="Basic and acidic residues" evidence="1">
    <location>
        <begin position="27"/>
        <end position="45"/>
    </location>
</feature>
<keyword evidence="3" id="KW-1185">Reference proteome</keyword>
<evidence type="ECO:0000313" key="3">
    <source>
        <dbReference type="Proteomes" id="UP001066276"/>
    </source>
</evidence>
<evidence type="ECO:0000313" key="2">
    <source>
        <dbReference type="EMBL" id="KAJ1084749.1"/>
    </source>
</evidence>